<dbReference type="InterPro" id="IPR027417">
    <property type="entry name" value="P-loop_NTPase"/>
</dbReference>
<proteinExistence type="predicted"/>
<dbReference type="AlphaFoldDB" id="A0A9D2PPA8"/>
<dbReference type="GO" id="GO:0005524">
    <property type="term" value="F:ATP binding"/>
    <property type="evidence" value="ECO:0007669"/>
    <property type="project" value="UniProtKB-KW"/>
</dbReference>
<comment type="caution">
    <text evidence="4">The sequence shown here is derived from an EMBL/GenBank/DDBJ whole genome shotgun (WGS) entry which is preliminary data.</text>
</comment>
<evidence type="ECO:0000313" key="5">
    <source>
        <dbReference type="Proteomes" id="UP000823886"/>
    </source>
</evidence>
<evidence type="ECO:0000259" key="3">
    <source>
        <dbReference type="PROSITE" id="PS50051"/>
    </source>
</evidence>
<dbReference type="PANTHER" id="PTHR32039">
    <property type="entry name" value="MAGNESIUM-CHELATASE SUBUNIT CHLI"/>
    <property type="match status" value="1"/>
</dbReference>
<reference evidence="4" key="1">
    <citation type="journal article" date="2021" name="PeerJ">
        <title>Extensive microbial diversity within the chicken gut microbiome revealed by metagenomics and culture.</title>
        <authorList>
            <person name="Gilroy R."/>
            <person name="Ravi A."/>
            <person name="Getino M."/>
            <person name="Pursley I."/>
            <person name="Horton D.L."/>
            <person name="Alikhan N.F."/>
            <person name="Baker D."/>
            <person name="Gharbi K."/>
            <person name="Hall N."/>
            <person name="Watson M."/>
            <person name="Adriaenssens E.M."/>
            <person name="Foster-Nyarko E."/>
            <person name="Jarju S."/>
            <person name="Secka A."/>
            <person name="Antonio M."/>
            <person name="Oren A."/>
            <person name="Chaudhuri R.R."/>
            <person name="La Ragione R."/>
            <person name="Hildebrand F."/>
            <person name="Pallen M.J."/>
        </authorList>
    </citation>
    <scope>NUCLEOTIDE SEQUENCE</scope>
    <source>
        <strain evidence="4">ChiBcec2-3848</strain>
    </source>
</reference>
<reference evidence="4" key="2">
    <citation type="submission" date="2021-04" db="EMBL/GenBank/DDBJ databases">
        <authorList>
            <person name="Gilroy R."/>
        </authorList>
    </citation>
    <scope>NUCLEOTIDE SEQUENCE</scope>
    <source>
        <strain evidence="4">ChiBcec2-3848</strain>
    </source>
</reference>
<evidence type="ECO:0000256" key="2">
    <source>
        <dbReference type="ARBA" id="ARBA00022840"/>
    </source>
</evidence>
<dbReference type="InterPro" id="IPR004482">
    <property type="entry name" value="Mg_chelat-rel"/>
</dbReference>
<gene>
    <name evidence="4" type="ORF">H9753_04255</name>
</gene>
<dbReference type="SUPFAM" id="SSF52540">
    <property type="entry name" value="P-loop containing nucleoside triphosphate hydrolases"/>
    <property type="match status" value="1"/>
</dbReference>
<dbReference type="PROSITE" id="PS50051">
    <property type="entry name" value="MCM_2"/>
    <property type="match status" value="1"/>
</dbReference>
<protein>
    <submittedName>
        <fullName evidence="4">YifB family Mg chelatase-like AAA ATPase</fullName>
    </submittedName>
</protein>
<dbReference type="InterPro" id="IPR045006">
    <property type="entry name" value="CHLI-like"/>
</dbReference>
<dbReference type="InterPro" id="IPR001208">
    <property type="entry name" value="MCM_dom"/>
</dbReference>
<name>A0A9D2PPA8_9FIRM</name>
<evidence type="ECO:0000256" key="1">
    <source>
        <dbReference type="ARBA" id="ARBA00022741"/>
    </source>
</evidence>
<dbReference type="EMBL" id="DWVZ01000052">
    <property type="protein sequence ID" value="HJC62820.1"/>
    <property type="molecule type" value="Genomic_DNA"/>
</dbReference>
<dbReference type="GO" id="GO:0003677">
    <property type="term" value="F:DNA binding"/>
    <property type="evidence" value="ECO:0007669"/>
    <property type="project" value="InterPro"/>
</dbReference>
<dbReference type="InterPro" id="IPR000523">
    <property type="entry name" value="Mg_chelatse_chII-like_cat_dom"/>
</dbReference>
<keyword evidence="2" id="KW-0067">ATP-binding</keyword>
<keyword evidence="1" id="KW-0547">Nucleotide-binding</keyword>
<evidence type="ECO:0000313" key="4">
    <source>
        <dbReference type="EMBL" id="HJC62820.1"/>
    </source>
</evidence>
<dbReference type="InterPro" id="IPR020568">
    <property type="entry name" value="Ribosomal_Su5_D2-typ_SF"/>
</dbReference>
<dbReference type="Pfam" id="PF13335">
    <property type="entry name" value="Mg_chelatase_C"/>
    <property type="match status" value="1"/>
</dbReference>
<sequence>MFSKVDTAAICGVDCVPVEVEADVSTGLPMFSMVGYLNSQVKEAQERVWTALRNTGYTFPARRITVNLSPADIRKEGTRFDLPIAAALLCAFGYLDQKAVQGVCMAGELSLNGQLKPVKGILPLAELAARRGYRLCIVPEENRKEAEAPGHIPVLGIRSLKELEEHAGLKDWGAGSPSRGTWERSRKKAEQDFSDIIGQEAAKRAAVIAASGFHNLLLIGTKGAGKTMIASRIPGIFPEMTWEESMEVSRIYSAAGLLSEENPIMQERPFRSPHHTVSPQSMAGGGRYPKPGEITLAHRGILFLDELPEFSRRTLEILRQPLEEHRICISRSAAVCVFPADFLLTAAMNPCPCGYYPDRNRCSCSEQEVHKYLGKISGPLLDRFDLCTEVQDVPLERLLKKERGKTSEEIRVTVSHAHEIQRRRYAGTSIRFNSAIPARMLDHYCPVSENGRKLLKKAYEKMNLSMRAYHKILKTARTIADLEAKEEIREEHISEAVFLRTMDRKYWK</sequence>
<dbReference type="Gene3D" id="3.30.230.10">
    <property type="match status" value="1"/>
</dbReference>
<dbReference type="SUPFAM" id="SSF54211">
    <property type="entry name" value="Ribosomal protein S5 domain 2-like"/>
    <property type="match status" value="1"/>
</dbReference>
<dbReference type="Pfam" id="PF01078">
    <property type="entry name" value="Mg_chelatase"/>
    <property type="match status" value="1"/>
</dbReference>
<accession>A0A9D2PPA8</accession>
<dbReference type="InterPro" id="IPR025158">
    <property type="entry name" value="Mg_chelat-rel_C"/>
</dbReference>
<dbReference type="PANTHER" id="PTHR32039:SF7">
    <property type="entry name" value="COMPETENCE PROTEIN COMM"/>
    <property type="match status" value="1"/>
</dbReference>
<feature type="domain" description="MCM C-terminal AAA(+) ATPase" evidence="3">
    <location>
        <begin position="292"/>
        <end position="392"/>
    </location>
</feature>
<dbReference type="Gene3D" id="3.40.50.300">
    <property type="entry name" value="P-loop containing nucleotide triphosphate hydrolases"/>
    <property type="match status" value="1"/>
</dbReference>
<dbReference type="Pfam" id="PF13541">
    <property type="entry name" value="ChlI"/>
    <property type="match status" value="1"/>
</dbReference>
<dbReference type="InterPro" id="IPR014721">
    <property type="entry name" value="Ribsml_uS5_D2-typ_fold_subgr"/>
</dbReference>
<dbReference type="NCBIfam" id="TIGR00368">
    <property type="entry name" value="YifB family Mg chelatase-like AAA ATPase"/>
    <property type="match status" value="1"/>
</dbReference>
<dbReference type="Proteomes" id="UP000823886">
    <property type="component" value="Unassembled WGS sequence"/>
</dbReference>
<organism evidence="4 5">
    <name type="scientific">Candidatus Blautia merdavium</name>
    <dbReference type="NCBI Taxonomy" id="2838494"/>
    <lineage>
        <taxon>Bacteria</taxon>
        <taxon>Bacillati</taxon>
        <taxon>Bacillota</taxon>
        <taxon>Clostridia</taxon>
        <taxon>Lachnospirales</taxon>
        <taxon>Lachnospiraceae</taxon>
        <taxon>Blautia</taxon>
    </lineage>
</organism>